<dbReference type="AlphaFoldDB" id="A0A1H9G4T8"/>
<dbReference type="SMART" id="SM00862">
    <property type="entry name" value="Trans_reg_C"/>
    <property type="match status" value="1"/>
</dbReference>
<evidence type="ECO:0000256" key="12">
    <source>
        <dbReference type="PROSITE-ProRule" id="PRU00169"/>
    </source>
</evidence>
<gene>
    <name evidence="16" type="ORF">SAMN04488558_11131</name>
</gene>
<keyword evidence="6" id="KW-0843">Virulence</keyword>
<dbReference type="InterPro" id="IPR016032">
    <property type="entry name" value="Sig_transdc_resp-reg_C-effctor"/>
</dbReference>
<evidence type="ECO:0000256" key="8">
    <source>
        <dbReference type="ARBA" id="ARBA00023159"/>
    </source>
</evidence>
<dbReference type="GO" id="GO:0005829">
    <property type="term" value="C:cytosol"/>
    <property type="evidence" value="ECO:0007669"/>
    <property type="project" value="TreeGrafter"/>
</dbReference>
<comment type="subcellular location">
    <subcellularLocation>
        <location evidence="1">Cytoplasm</location>
    </subcellularLocation>
</comment>
<dbReference type="InterPro" id="IPR001867">
    <property type="entry name" value="OmpR/PhoB-type_DNA-bd"/>
</dbReference>
<evidence type="ECO:0000256" key="10">
    <source>
        <dbReference type="ARBA" id="ARBA00037471"/>
    </source>
</evidence>
<keyword evidence="4" id="KW-0902">Two-component regulatory system</keyword>
<dbReference type="GO" id="GO:0000156">
    <property type="term" value="F:phosphorelay response regulator activity"/>
    <property type="evidence" value="ECO:0007669"/>
    <property type="project" value="TreeGrafter"/>
</dbReference>
<dbReference type="InterPro" id="IPR001789">
    <property type="entry name" value="Sig_transdc_resp-reg_receiver"/>
</dbReference>
<dbReference type="GO" id="GO:0032993">
    <property type="term" value="C:protein-DNA complex"/>
    <property type="evidence" value="ECO:0007669"/>
    <property type="project" value="TreeGrafter"/>
</dbReference>
<reference evidence="16 17" key="1">
    <citation type="submission" date="2016-10" db="EMBL/GenBank/DDBJ databases">
        <authorList>
            <person name="de Groot N.N."/>
        </authorList>
    </citation>
    <scope>NUCLEOTIDE SEQUENCE [LARGE SCALE GENOMIC DNA]</scope>
    <source>
        <strain evidence="16 17">DSM 15695</strain>
    </source>
</reference>
<dbReference type="GO" id="GO:0006355">
    <property type="term" value="P:regulation of DNA-templated transcription"/>
    <property type="evidence" value="ECO:0007669"/>
    <property type="project" value="InterPro"/>
</dbReference>
<dbReference type="EMBL" id="FOEN01000011">
    <property type="protein sequence ID" value="SEQ45043.1"/>
    <property type="molecule type" value="Genomic_DNA"/>
</dbReference>
<dbReference type="InterPro" id="IPR036388">
    <property type="entry name" value="WH-like_DNA-bd_sf"/>
</dbReference>
<dbReference type="PROSITE" id="PS50110">
    <property type="entry name" value="RESPONSE_REGULATORY"/>
    <property type="match status" value="1"/>
</dbReference>
<feature type="domain" description="OmpR/PhoB-type" evidence="15">
    <location>
        <begin position="128"/>
        <end position="225"/>
    </location>
</feature>
<keyword evidence="7 13" id="KW-0238">DNA-binding</keyword>
<keyword evidence="2" id="KW-0963">Cytoplasm</keyword>
<keyword evidence="9" id="KW-0804">Transcription</keyword>
<keyword evidence="8" id="KW-0010">Activator</keyword>
<evidence type="ECO:0000259" key="14">
    <source>
        <dbReference type="PROSITE" id="PS50110"/>
    </source>
</evidence>
<evidence type="ECO:0000256" key="4">
    <source>
        <dbReference type="ARBA" id="ARBA00023012"/>
    </source>
</evidence>
<dbReference type="CDD" id="cd00383">
    <property type="entry name" value="trans_reg_C"/>
    <property type="match status" value="1"/>
</dbReference>
<dbReference type="PANTHER" id="PTHR48111:SF49">
    <property type="entry name" value="HEME RESPONSE REGULATOR HSSR"/>
    <property type="match status" value="1"/>
</dbReference>
<dbReference type="PANTHER" id="PTHR48111">
    <property type="entry name" value="REGULATOR OF RPOS"/>
    <property type="match status" value="1"/>
</dbReference>
<keyword evidence="3 12" id="KW-0597">Phosphoprotein</keyword>
<accession>A0A1H9G4T8</accession>
<evidence type="ECO:0000256" key="9">
    <source>
        <dbReference type="ARBA" id="ARBA00023163"/>
    </source>
</evidence>
<feature type="DNA-binding region" description="OmpR/PhoB-type" evidence="13">
    <location>
        <begin position="128"/>
        <end position="225"/>
    </location>
</feature>
<evidence type="ECO:0000313" key="17">
    <source>
        <dbReference type="Proteomes" id="UP000198833"/>
    </source>
</evidence>
<comment type="function">
    <text evidence="10">Member of the two-component regulatory system HssS/HssR involved in intracellular heme homeostasis and tempering of staphylococcal virulence. Phosphorylated HssR binds to a direct repeat sequence within hrtAB promoter and activates the expression of hrtAB, an efflux pump, in response to extracellular heme, hemin, hemoglobin or blood.</text>
</comment>
<dbReference type="PROSITE" id="PS51755">
    <property type="entry name" value="OMPR_PHOB"/>
    <property type="match status" value="1"/>
</dbReference>
<dbReference type="Gene3D" id="1.10.10.10">
    <property type="entry name" value="Winged helix-like DNA-binding domain superfamily/Winged helix DNA-binding domain"/>
    <property type="match status" value="1"/>
</dbReference>
<dbReference type="InterPro" id="IPR039420">
    <property type="entry name" value="WalR-like"/>
</dbReference>
<evidence type="ECO:0000256" key="3">
    <source>
        <dbReference type="ARBA" id="ARBA00022553"/>
    </source>
</evidence>
<keyword evidence="5" id="KW-0805">Transcription regulation</keyword>
<organism evidence="16 17">
    <name type="scientific">Ignavigranum ruoffiae</name>
    <dbReference type="NCBI Taxonomy" id="89093"/>
    <lineage>
        <taxon>Bacteria</taxon>
        <taxon>Bacillati</taxon>
        <taxon>Bacillota</taxon>
        <taxon>Bacilli</taxon>
        <taxon>Lactobacillales</taxon>
        <taxon>Aerococcaceae</taxon>
        <taxon>Ignavigranum</taxon>
    </lineage>
</organism>
<feature type="domain" description="Response regulatory" evidence="14">
    <location>
        <begin position="6"/>
        <end position="120"/>
    </location>
</feature>
<evidence type="ECO:0000256" key="7">
    <source>
        <dbReference type="ARBA" id="ARBA00023125"/>
    </source>
</evidence>
<proteinExistence type="predicted"/>
<evidence type="ECO:0000256" key="6">
    <source>
        <dbReference type="ARBA" id="ARBA00023026"/>
    </source>
</evidence>
<feature type="modified residue" description="4-aspartylphosphate" evidence="12">
    <location>
        <position position="55"/>
    </location>
</feature>
<dbReference type="GO" id="GO:0000976">
    <property type="term" value="F:transcription cis-regulatory region binding"/>
    <property type="evidence" value="ECO:0007669"/>
    <property type="project" value="TreeGrafter"/>
</dbReference>
<dbReference type="InterPro" id="IPR011006">
    <property type="entry name" value="CheY-like_superfamily"/>
</dbReference>
<dbReference type="CDD" id="cd17574">
    <property type="entry name" value="REC_OmpR"/>
    <property type="match status" value="1"/>
</dbReference>
<keyword evidence="17" id="KW-1185">Reference proteome</keyword>
<dbReference type="Pfam" id="PF00072">
    <property type="entry name" value="Response_reg"/>
    <property type="match status" value="1"/>
</dbReference>
<sequence>MHSQRRILIVEDDLNLLELYELTLIKAGYLTLTAQDANIALKMLEESTIHLILTDIMMPEIDGYHFVEAIKLSDPLMPIIMITAKSDLGDKRHGFQLGIDDYMVKPIDLEELVLRVQALLKRTYHDSDQALIVGQTQLIPQELSVKFLTDKIQLPQKEFLILYKLLSQPDQIFTRQQIMADIWPDDMESDERTIDVHIRRLRSRLMPNPDFSIETVRGLGYKAVLL</sequence>
<evidence type="ECO:0000256" key="13">
    <source>
        <dbReference type="PROSITE-ProRule" id="PRU01091"/>
    </source>
</evidence>
<name>A0A1H9G4T8_9LACT</name>
<dbReference type="SMART" id="SM00448">
    <property type="entry name" value="REC"/>
    <property type="match status" value="1"/>
</dbReference>
<dbReference type="SUPFAM" id="SSF46894">
    <property type="entry name" value="C-terminal effector domain of the bipartite response regulators"/>
    <property type="match status" value="1"/>
</dbReference>
<evidence type="ECO:0000313" key="16">
    <source>
        <dbReference type="EMBL" id="SEQ45043.1"/>
    </source>
</evidence>
<dbReference type="Proteomes" id="UP000198833">
    <property type="component" value="Unassembled WGS sequence"/>
</dbReference>
<evidence type="ECO:0000256" key="5">
    <source>
        <dbReference type="ARBA" id="ARBA00023015"/>
    </source>
</evidence>
<evidence type="ECO:0000256" key="1">
    <source>
        <dbReference type="ARBA" id="ARBA00004496"/>
    </source>
</evidence>
<dbReference type="STRING" id="89093.SAMN04488558_11131"/>
<protein>
    <recommendedName>
        <fullName evidence="11">Heme response regulator HssR</fullName>
    </recommendedName>
</protein>
<evidence type="ECO:0000256" key="11">
    <source>
        <dbReference type="ARBA" id="ARBA00039976"/>
    </source>
</evidence>
<dbReference type="SUPFAM" id="SSF52172">
    <property type="entry name" value="CheY-like"/>
    <property type="match status" value="1"/>
</dbReference>
<dbReference type="Pfam" id="PF00486">
    <property type="entry name" value="Trans_reg_C"/>
    <property type="match status" value="1"/>
</dbReference>
<evidence type="ECO:0000256" key="2">
    <source>
        <dbReference type="ARBA" id="ARBA00022490"/>
    </source>
</evidence>
<evidence type="ECO:0000259" key="15">
    <source>
        <dbReference type="PROSITE" id="PS51755"/>
    </source>
</evidence>
<dbReference type="RefSeq" id="WP_412457639.1">
    <property type="nucleotide sequence ID" value="NZ_CALUDV010000015.1"/>
</dbReference>
<dbReference type="Gene3D" id="3.40.50.2300">
    <property type="match status" value="1"/>
</dbReference>